<keyword evidence="1" id="KW-0812">Transmembrane</keyword>
<dbReference type="AlphaFoldDB" id="A0A922IAQ9"/>
<name>A0A922IAQ9_DERFA</name>
<evidence type="ECO:0000313" key="3">
    <source>
        <dbReference type="Proteomes" id="UP000790347"/>
    </source>
</evidence>
<protein>
    <submittedName>
        <fullName evidence="2">Uncharacterized protein</fullName>
    </submittedName>
</protein>
<feature type="transmembrane region" description="Helical" evidence="1">
    <location>
        <begin position="21"/>
        <end position="41"/>
    </location>
</feature>
<organism evidence="2 3">
    <name type="scientific">Dermatophagoides farinae</name>
    <name type="common">American house dust mite</name>
    <dbReference type="NCBI Taxonomy" id="6954"/>
    <lineage>
        <taxon>Eukaryota</taxon>
        <taxon>Metazoa</taxon>
        <taxon>Ecdysozoa</taxon>
        <taxon>Arthropoda</taxon>
        <taxon>Chelicerata</taxon>
        <taxon>Arachnida</taxon>
        <taxon>Acari</taxon>
        <taxon>Acariformes</taxon>
        <taxon>Sarcoptiformes</taxon>
        <taxon>Astigmata</taxon>
        <taxon>Psoroptidia</taxon>
        <taxon>Analgoidea</taxon>
        <taxon>Pyroglyphidae</taxon>
        <taxon>Dermatophagoidinae</taxon>
        <taxon>Dermatophagoides</taxon>
    </lineage>
</organism>
<reference evidence="2" key="1">
    <citation type="submission" date="2013-05" db="EMBL/GenBank/DDBJ databases">
        <authorList>
            <person name="Yim A.K.Y."/>
            <person name="Chan T.F."/>
            <person name="Ji K.M."/>
            <person name="Liu X.Y."/>
            <person name="Zhou J.W."/>
            <person name="Li R.Q."/>
            <person name="Yang K.Y."/>
            <person name="Li J."/>
            <person name="Li M."/>
            <person name="Law P.T.W."/>
            <person name="Wu Y.L."/>
            <person name="Cai Z.L."/>
            <person name="Qin H."/>
            <person name="Bao Y."/>
            <person name="Leung R.K.K."/>
            <person name="Ng P.K.S."/>
            <person name="Zou J."/>
            <person name="Zhong X.J."/>
            <person name="Ran P.X."/>
            <person name="Zhong N.S."/>
            <person name="Liu Z.G."/>
            <person name="Tsui S.K.W."/>
        </authorList>
    </citation>
    <scope>NUCLEOTIDE SEQUENCE</scope>
    <source>
        <strain evidence="2">Derf</strain>
        <tissue evidence="2">Whole organism</tissue>
    </source>
</reference>
<comment type="caution">
    <text evidence="2">The sequence shown here is derived from an EMBL/GenBank/DDBJ whole genome shotgun (WGS) entry which is preliminary data.</text>
</comment>
<dbReference type="EMBL" id="ASGP02000001">
    <property type="protein sequence ID" value="KAH9527555.1"/>
    <property type="molecule type" value="Genomic_DNA"/>
</dbReference>
<keyword evidence="3" id="KW-1185">Reference proteome</keyword>
<accession>A0A922IAQ9</accession>
<keyword evidence="1" id="KW-0472">Membrane</keyword>
<dbReference type="Proteomes" id="UP000790347">
    <property type="component" value="Unassembled WGS sequence"/>
</dbReference>
<evidence type="ECO:0000313" key="2">
    <source>
        <dbReference type="EMBL" id="KAH9527555.1"/>
    </source>
</evidence>
<keyword evidence="1" id="KW-1133">Transmembrane helix</keyword>
<reference evidence="2" key="2">
    <citation type="journal article" date="2022" name="Res Sq">
        <title>Comparative Genomics Reveals Insights into the Divergent Evolution of Astigmatic Mites and Household Pest Adaptations.</title>
        <authorList>
            <person name="Xiong Q."/>
            <person name="Wan A.T.-Y."/>
            <person name="Liu X.-Y."/>
            <person name="Fung C.S.-H."/>
            <person name="Xiao X."/>
            <person name="Malainual N."/>
            <person name="Hou J."/>
            <person name="Wang L."/>
            <person name="Wang M."/>
            <person name="Yang K."/>
            <person name="Cui Y."/>
            <person name="Leung E."/>
            <person name="Nong W."/>
            <person name="Shin S.-K."/>
            <person name="Au S."/>
            <person name="Jeong K.Y."/>
            <person name="Chew F.T."/>
            <person name="Hui J."/>
            <person name="Leung T.F."/>
            <person name="Tungtrongchitr A."/>
            <person name="Zhong N."/>
            <person name="Liu Z."/>
            <person name="Tsui S."/>
        </authorList>
    </citation>
    <scope>NUCLEOTIDE SEQUENCE</scope>
    <source>
        <strain evidence="2">Derf</strain>
        <tissue evidence="2">Whole organism</tissue>
    </source>
</reference>
<proteinExistence type="predicted"/>
<gene>
    <name evidence="2" type="ORF">DERF_001564</name>
</gene>
<sequence length="82" mass="9643">MKRSFVYPIKNHRHCNQMVKSFIIISIITEYGSIIIVLLTITKIIKKIVVHKCNFKKQMKVKFAEKSQDNCCESGQMLTNFY</sequence>
<evidence type="ECO:0000256" key="1">
    <source>
        <dbReference type="SAM" id="Phobius"/>
    </source>
</evidence>